<accession>A0A9W8QJN8</accession>
<keyword evidence="3" id="KW-1185">Reference proteome</keyword>
<reference evidence="2" key="1">
    <citation type="journal article" date="2023" name="Access Microbiol">
        <title>De-novo genome assembly for Akanthomyces muscarius, a biocontrol agent of insect agricultural pests.</title>
        <authorList>
            <person name="Erdos Z."/>
            <person name="Studholme D.J."/>
            <person name="Raymond B."/>
            <person name="Sharma M."/>
        </authorList>
    </citation>
    <scope>NUCLEOTIDE SEQUENCE</scope>
    <source>
        <strain evidence="2">Ve6</strain>
    </source>
</reference>
<dbReference type="GeneID" id="80888490"/>
<evidence type="ECO:0000259" key="1">
    <source>
        <dbReference type="Pfam" id="PF00117"/>
    </source>
</evidence>
<dbReference type="KEGG" id="amus:LMH87_001331"/>
<dbReference type="SUPFAM" id="SSF52317">
    <property type="entry name" value="Class I glutamine amidotransferase-like"/>
    <property type="match status" value="1"/>
</dbReference>
<evidence type="ECO:0000313" key="3">
    <source>
        <dbReference type="Proteomes" id="UP001144673"/>
    </source>
</evidence>
<dbReference type="PANTHER" id="PTHR42695:SF5">
    <property type="entry name" value="GLUTAMINE AMIDOTRANSFERASE YLR126C-RELATED"/>
    <property type="match status" value="1"/>
</dbReference>
<feature type="domain" description="Glutamine amidotransferase" evidence="1">
    <location>
        <begin position="110"/>
        <end position="264"/>
    </location>
</feature>
<name>A0A9W8QJN8_AKAMU</name>
<dbReference type="PANTHER" id="PTHR42695">
    <property type="entry name" value="GLUTAMINE AMIDOTRANSFERASE YLR126C-RELATED"/>
    <property type="match status" value="1"/>
</dbReference>
<gene>
    <name evidence="2" type="ORF">LMH87_001331</name>
</gene>
<dbReference type="Gene3D" id="3.40.50.880">
    <property type="match status" value="1"/>
</dbReference>
<organism evidence="2 3">
    <name type="scientific">Akanthomyces muscarius</name>
    <name type="common">Entomopathogenic fungus</name>
    <name type="synonym">Lecanicillium muscarium</name>
    <dbReference type="NCBI Taxonomy" id="2231603"/>
    <lineage>
        <taxon>Eukaryota</taxon>
        <taxon>Fungi</taxon>
        <taxon>Dikarya</taxon>
        <taxon>Ascomycota</taxon>
        <taxon>Pezizomycotina</taxon>
        <taxon>Sordariomycetes</taxon>
        <taxon>Hypocreomycetidae</taxon>
        <taxon>Hypocreales</taxon>
        <taxon>Cordycipitaceae</taxon>
        <taxon>Akanthomyces</taxon>
    </lineage>
</organism>
<dbReference type="GO" id="GO:0005634">
    <property type="term" value="C:nucleus"/>
    <property type="evidence" value="ECO:0007669"/>
    <property type="project" value="TreeGrafter"/>
</dbReference>
<comment type="caution">
    <text evidence="2">The sequence shown here is derived from an EMBL/GenBank/DDBJ whole genome shotgun (WGS) entry which is preliminary data.</text>
</comment>
<dbReference type="Pfam" id="PF00117">
    <property type="entry name" value="GATase"/>
    <property type="match status" value="1"/>
</dbReference>
<dbReference type="AlphaFoldDB" id="A0A9W8QJN8"/>
<dbReference type="InterPro" id="IPR017926">
    <property type="entry name" value="GATASE"/>
</dbReference>
<dbReference type="Proteomes" id="UP001144673">
    <property type="component" value="Chromosome 6"/>
</dbReference>
<dbReference type="PROSITE" id="PS51273">
    <property type="entry name" value="GATASE_TYPE_1"/>
    <property type="match status" value="1"/>
</dbReference>
<dbReference type="InterPro" id="IPR044992">
    <property type="entry name" value="ChyE-like"/>
</dbReference>
<proteinExistence type="predicted"/>
<sequence length="317" mass="35258">MAVVLRPARVVVESFRGRGTQSRGARRGKFLPIKGHPSQLRRTKEISEDSSVRPGLIHPTYYIAMAKFRLAVLECDVPFPGVVELRGSYGDMFRNLLAEGMRGLPGTDAQTELEVTKWDVVNAHVYPVFEDFDGLMISGSKHTAFDNTPWIIALIDYLTDFFKNSRKPIVGICFGHQVIARTLGGRVEVNPGGWENSVTKIELSATGRQFFGVPSIHMHQTHRDAVTVLPPGVDSIGGSARCDVHGMYEARRILSFQGHPEFDEESMTLILKGRYSIGVFSEEMYNDGMSRVNWPHCGRMLATKVCGFLLDAKRAAS</sequence>
<dbReference type="InterPro" id="IPR029062">
    <property type="entry name" value="Class_I_gatase-like"/>
</dbReference>
<dbReference type="GO" id="GO:0005829">
    <property type="term" value="C:cytosol"/>
    <property type="evidence" value="ECO:0007669"/>
    <property type="project" value="TreeGrafter"/>
</dbReference>
<protein>
    <recommendedName>
        <fullName evidence="1">Glutamine amidotransferase domain-containing protein</fullName>
    </recommendedName>
</protein>
<evidence type="ECO:0000313" key="2">
    <source>
        <dbReference type="EMBL" id="KAJ4156118.1"/>
    </source>
</evidence>
<dbReference type="EMBL" id="JAJHUN010000007">
    <property type="protein sequence ID" value="KAJ4156118.1"/>
    <property type="molecule type" value="Genomic_DNA"/>
</dbReference>
<dbReference type="RefSeq" id="XP_056056242.1">
    <property type="nucleotide sequence ID" value="XM_056199391.1"/>
</dbReference>
<dbReference type="CDD" id="cd01741">
    <property type="entry name" value="GATase1_1"/>
    <property type="match status" value="1"/>
</dbReference>